<dbReference type="PROSITE" id="PS00437">
    <property type="entry name" value="CATALASE_1"/>
    <property type="match status" value="1"/>
</dbReference>
<evidence type="ECO:0000259" key="13">
    <source>
        <dbReference type="SMART" id="SM01060"/>
    </source>
</evidence>
<keyword evidence="5 11" id="KW-0560">Oxidoreductase</keyword>
<dbReference type="GO" id="GO:0042744">
    <property type="term" value="P:hydrogen peroxide catabolic process"/>
    <property type="evidence" value="ECO:0007669"/>
    <property type="project" value="UniProtKB-KW"/>
</dbReference>
<keyword evidence="7 11" id="KW-0376">Hydrogen peroxide</keyword>
<feature type="active site" evidence="9">
    <location>
        <position position="100"/>
    </location>
</feature>
<keyword evidence="2 11" id="KW-0575">Peroxidase</keyword>
<feature type="binding site" description="axial binding residue" evidence="10">
    <location>
        <position position="383"/>
    </location>
    <ligand>
        <name>heme</name>
        <dbReference type="ChEBI" id="CHEBI:30413"/>
    </ligand>
    <ligandPart>
        <name>Fe</name>
        <dbReference type="ChEBI" id="CHEBI:18248"/>
    </ligandPart>
</feature>
<dbReference type="GO" id="GO:0004096">
    <property type="term" value="F:catalase activity"/>
    <property type="evidence" value="ECO:0007669"/>
    <property type="project" value="UniProtKB-EC"/>
</dbReference>
<dbReference type="InterPro" id="IPR002226">
    <property type="entry name" value="Catalase_haem_BS"/>
</dbReference>
<evidence type="ECO:0000256" key="8">
    <source>
        <dbReference type="ARBA" id="ARBA00049254"/>
    </source>
</evidence>
<dbReference type="PROSITE" id="PS00438">
    <property type="entry name" value="CATALASE_2"/>
    <property type="match status" value="1"/>
</dbReference>
<dbReference type="FunFam" id="2.40.180.10:FF:000001">
    <property type="entry name" value="Catalase"/>
    <property type="match status" value="1"/>
</dbReference>
<dbReference type="GO" id="GO:0005739">
    <property type="term" value="C:mitochondrion"/>
    <property type="evidence" value="ECO:0007669"/>
    <property type="project" value="TreeGrafter"/>
</dbReference>
<evidence type="ECO:0000256" key="2">
    <source>
        <dbReference type="ARBA" id="ARBA00022559"/>
    </source>
</evidence>
<comment type="function">
    <text evidence="12">Catalyzes the degradation of hydrogen peroxide (H(2)O(2)) generated by peroxisomal oxidases to water and oxygen, thereby protecting cells from the toxic effects of hydrogen peroxide.</text>
</comment>
<gene>
    <name evidence="14" type="ORF">Fcan01_21229</name>
</gene>
<dbReference type="Pfam" id="PF06628">
    <property type="entry name" value="Catalase-rel"/>
    <property type="match status" value="1"/>
</dbReference>
<evidence type="ECO:0000256" key="1">
    <source>
        <dbReference type="ARBA" id="ARBA00005329"/>
    </source>
</evidence>
<keyword evidence="6 10" id="KW-0408">Iron</keyword>
<protein>
    <recommendedName>
        <fullName evidence="11">Catalase</fullName>
        <ecNumber evidence="11">1.11.1.6</ecNumber>
    </recommendedName>
</protein>
<proteinExistence type="inferred from homology"/>
<evidence type="ECO:0000313" key="15">
    <source>
        <dbReference type="Proteomes" id="UP000198287"/>
    </source>
</evidence>
<dbReference type="InterPro" id="IPR011614">
    <property type="entry name" value="Catalase_core"/>
</dbReference>
<dbReference type="InterPro" id="IPR024711">
    <property type="entry name" value="Catalase_clade1/3"/>
</dbReference>
<dbReference type="OrthoDB" id="6880011at2759"/>
<dbReference type="CDD" id="cd08156">
    <property type="entry name" value="catalase_clade_3"/>
    <property type="match status" value="1"/>
</dbReference>
<evidence type="ECO:0000313" key="14">
    <source>
        <dbReference type="EMBL" id="OXA44006.1"/>
    </source>
</evidence>
<evidence type="ECO:0000256" key="7">
    <source>
        <dbReference type="ARBA" id="ARBA00023324"/>
    </source>
</evidence>
<accession>A0A226DII7</accession>
<keyword evidence="15" id="KW-1185">Reference proteome</keyword>
<evidence type="ECO:0000256" key="11">
    <source>
        <dbReference type="RuleBase" id="RU000498"/>
    </source>
</evidence>
<dbReference type="AlphaFoldDB" id="A0A226DII7"/>
<keyword evidence="3 10" id="KW-0349">Heme</keyword>
<dbReference type="Gene3D" id="2.40.180.10">
    <property type="entry name" value="Catalase core domain"/>
    <property type="match status" value="1"/>
</dbReference>
<dbReference type="OMA" id="FYNQGAR"/>
<dbReference type="STRING" id="158441.A0A226DII7"/>
<dbReference type="SUPFAM" id="SSF56634">
    <property type="entry name" value="Heme-dependent catalase-like"/>
    <property type="match status" value="1"/>
</dbReference>
<reference evidence="14 15" key="1">
    <citation type="submission" date="2015-12" db="EMBL/GenBank/DDBJ databases">
        <title>The genome of Folsomia candida.</title>
        <authorList>
            <person name="Faddeeva A."/>
            <person name="Derks M.F."/>
            <person name="Anvar Y."/>
            <person name="Smit S."/>
            <person name="Van Straalen N."/>
            <person name="Roelofs D."/>
        </authorList>
    </citation>
    <scope>NUCLEOTIDE SEQUENCE [LARGE SCALE GENOMIC DNA]</scope>
    <source>
        <strain evidence="14 15">VU population</strain>
        <tissue evidence="14">Whole body</tissue>
    </source>
</reference>
<sequence length="543" mass="61777">MNYPDHFLYKKSFIICSLNRYLPYDENRMANIDPAANQLTDFHKKKQTPHRSTNPHGCPLPTLTKSLTVGPRGPILLQDTNLVEHLAAFDRERIPERVVHAKGAGAFGYFEVTHDITRWTKAAPFEFVGKRTDVAVRFSTVGGESGSADTARDPRGFAVKLYTEDGNWDLVGNNTPIFFIRDPILFPSFIHTQKRNPQTHLKDPDMFWDFISLRPETTHQVCFLFGDRGTPDGYRHMNGYGSHTFKLVNAHGNPVYAKFHWKTDQGVKNLCPKKAHQISADDPDYSIHDLYNAIADHRYPSWSLKIQVMTFAQAEKFRYNPFDLTKIWPQAEFPLHPVGRMVLDRNPTSYFNQVEQLAFAPANMIPGIEPSPDKMLQGRLFSYVDTHRHRLGPNYVQIPVNCPLRSIPLRTYNRDGAMNVDTMHASQLTYRNNDGAPNYFPNSFSGPVETPKADISSYTASGQVERYNSADDDNYSQVTTFWNKVLGPEERKRLAANIGGHLNAASPFIRERAITNFAKVHPDFGKMIREKINSNVDSNKANL</sequence>
<dbReference type="InterPro" id="IPR040333">
    <property type="entry name" value="Catalase_3"/>
</dbReference>
<comment type="similarity">
    <text evidence="1 11">Belongs to the catalase family.</text>
</comment>
<dbReference type="GO" id="GO:0020037">
    <property type="term" value="F:heme binding"/>
    <property type="evidence" value="ECO:0007669"/>
    <property type="project" value="InterPro"/>
</dbReference>
<evidence type="ECO:0000256" key="4">
    <source>
        <dbReference type="ARBA" id="ARBA00022723"/>
    </source>
</evidence>
<dbReference type="SMART" id="SM01060">
    <property type="entry name" value="Catalase"/>
    <property type="match status" value="1"/>
</dbReference>
<dbReference type="Proteomes" id="UP000198287">
    <property type="component" value="Unassembled WGS sequence"/>
</dbReference>
<feature type="active site" evidence="9">
    <location>
        <position position="173"/>
    </location>
</feature>
<dbReference type="GO" id="GO:0005777">
    <property type="term" value="C:peroxisome"/>
    <property type="evidence" value="ECO:0007669"/>
    <property type="project" value="TreeGrafter"/>
</dbReference>
<dbReference type="PROSITE" id="PS51402">
    <property type="entry name" value="CATALASE_3"/>
    <property type="match status" value="1"/>
</dbReference>
<dbReference type="PANTHER" id="PTHR11465:SF9">
    <property type="entry name" value="CATALASE"/>
    <property type="match status" value="1"/>
</dbReference>
<dbReference type="InterPro" id="IPR024708">
    <property type="entry name" value="Catalase_AS"/>
</dbReference>
<evidence type="ECO:0000256" key="9">
    <source>
        <dbReference type="PIRSR" id="PIRSR038928-1"/>
    </source>
</evidence>
<dbReference type="InterPro" id="IPR018028">
    <property type="entry name" value="Catalase"/>
</dbReference>
<name>A0A226DII7_FOLCA</name>
<dbReference type="InterPro" id="IPR010582">
    <property type="entry name" value="Catalase_immune_responsive"/>
</dbReference>
<dbReference type="PIRSF" id="PIRSF038928">
    <property type="entry name" value="Catalase_clade1-3"/>
    <property type="match status" value="1"/>
</dbReference>
<dbReference type="Pfam" id="PF00199">
    <property type="entry name" value="Catalase"/>
    <property type="match status" value="1"/>
</dbReference>
<comment type="caution">
    <text evidence="14">The sequence shown here is derived from an EMBL/GenBank/DDBJ whole genome shotgun (WGS) entry which is preliminary data.</text>
</comment>
<organism evidence="14 15">
    <name type="scientific">Folsomia candida</name>
    <name type="common">Springtail</name>
    <dbReference type="NCBI Taxonomy" id="158441"/>
    <lineage>
        <taxon>Eukaryota</taxon>
        <taxon>Metazoa</taxon>
        <taxon>Ecdysozoa</taxon>
        <taxon>Arthropoda</taxon>
        <taxon>Hexapoda</taxon>
        <taxon>Collembola</taxon>
        <taxon>Entomobryomorpha</taxon>
        <taxon>Isotomoidea</taxon>
        <taxon>Isotomidae</taxon>
        <taxon>Proisotominae</taxon>
        <taxon>Folsomia</taxon>
    </lineage>
</organism>
<evidence type="ECO:0000256" key="12">
    <source>
        <dbReference type="RuleBase" id="RU004142"/>
    </source>
</evidence>
<dbReference type="GO" id="GO:0046872">
    <property type="term" value="F:metal ion binding"/>
    <property type="evidence" value="ECO:0007669"/>
    <property type="project" value="UniProtKB-KW"/>
</dbReference>
<feature type="domain" description="Catalase core" evidence="13">
    <location>
        <begin position="53"/>
        <end position="448"/>
    </location>
</feature>
<dbReference type="EC" id="1.11.1.6" evidence="11"/>
<evidence type="ECO:0000256" key="5">
    <source>
        <dbReference type="ARBA" id="ARBA00023002"/>
    </source>
</evidence>
<evidence type="ECO:0000256" key="6">
    <source>
        <dbReference type="ARBA" id="ARBA00023004"/>
    </source>
</evidence>
<evidence type="ECO:0000256" key="10">
    <source>
        <dbReference type="PIRSR" id="PIRSR038928-2"/>
    </source>
</evidence>
<dbReference type="PRINTS" id="PR00067">
    <property type="entry name" value="CATALASE"/>
</dbReference>
<evidence type="ECO:0000256" key="3">
    <source>
        <dbReference type="ARBA" id="ARBA00022617"/>
    </source>
</evidence>
<dbReference type="InterPro" id="IPR020835">
    <property type="entry name" value="Catalase_sf"/>
</dbReference>
<dbReference type="GO" id="GO:0042542">
    <property type="term" value="P:response to hydrogen peroxide"/>
    <property type="evidence" value="ECO:0007669"/>
    <property type="project" value="TreeGrafter"/>
</dbReference>
<keyword evidence="4 10" id="KW-0479">Metal-binding</keyword>
<dbReference type="EMBL" id="LNIX01000020">
    <property type="protein sequence ID" value="OXA44006.1"/>
    <property type="molecule type" value="Genomic_DNA"/>
</dbReference>
<comment type="catalytic activity">
    <reaction evidence="8 11">
        <text>2 H2O2 = O2 + 2 H2O</text>
        <dbReference type="Rhea" id="RHEA:20309"/>
        <dbReference type="ChEBI" id="CHEBI:15377"/>
        <dbReference type="ChEBI" id="CHEBI:15379"/>
        <dbReference type="ChEBI" id="CHEBI:16240"/>
        <dbReference type="EC" id="1.11.1.6"/>
    </reaction>
</comment>
<dbReference type="PANTHER" id="PTHR11465">
    <property type="entry name" value="CATALASE"/>
    <property type="match status" value="1"/>
</dbReference>
<comment type="cofactor">
    <cofactor evidence="10">
        <name>heme</name>
        <dbReference type="ChEBI" id="CHEBI:30413"/>
    </cofactor>
</comment>